<keyword evidence="3" id="KW-1185">Reference proteome</keyword>
<name>A0A9J5YJL6_SOLCO</name>
<reference evidence="2 3" key="1">
    <citation type="submission" date="2020-09" db="EMBL/GenBank/DDBJ databases">
        <title>De no assembly of potato wild relative species, Solanum commersonii.</title>
        <authorList>
            <person name="Cho K."/>
        </authorList>
    </citation>
    <scope>NUCLEOTIDE SEQUENCE [LARGE SCALE GENOMIC DNA]</scope>
    <source>
        <strain evidence="2">LZ3.2</strain>
        <tissue evidence="2">Leaf</tissue>
    </source>
</reference>
<evidence type="ECO:0000313" key="2">
    <source>
        <dbReference type="EMBL" id="KAG5600221.1"/>
    </source>
</evidence>
<sequence>MKGAVDASPIILQSRNIPPNGPERTDAEGKTQMAVNLKKGESSSHSAVFKLEEEVGFISKDLDLGLLDSSFLSCNKT</sequence>
<dbReference type="AlphaFoldDB" id="A0A9J5YJL6"/>
<evidence type="ECO:0000256" key="1">
    <source>
        <dbReference type="SAM" id="MobiDB-lite"/>
    </source>
</evidence>
<comment type="caution">
    <text evidence="2">The sequence shown here is derived from an EMBL/GenBank/DDBJ whole genome shotgun (WGS) entry which is preliminary data.</text>
</comment>
<protein>
    <submittedName>
        <fullName evidence="2">Uncharacterized protein</fullName>
    </submittedName>
</protein>
<dbReference type="Proteomes" id="UP000824120">
    <property type="component" value="Chromosome 6"/>
</dbReference>
<dbReference type="EMBL" id="JACXVP010000006">
    <property type="protein sequence ID" value="KAG5600221.1"/>
    <property type="molecule type" value="Genomic_DNA"/>
</dbReference>
<organism evidence="2 3">
    <name type="scientific">Solanum commersonii</name>
    <name type="common">Commerson's wild potato</name>
    <name type="synonym">Commerson's nightshade</name>
    <dbReference type="NCBI Taxonomy" id="4109"/>
    <lineage>
        <taxon>Eukaryota</taxon>
        <taxon>Viridiplantae</taxon>
        <taxon>Streptophyta</taxon>
        <taxon>Embryophyta</taxon>
        <taxon>Tracheophyta</taxon>
        <taxon>Spermatophyta</taxon>
        <taxon>Magnoliopsida</taxon>
        <taxon>eudicotyledons</taxon>
        <taxon>Gunneridae</taxon>
        <taxon>Pentapetalae</taxon>
        <taxon>asterids</taxon>
        <taxon>lamiids</taxon>
        <taxon>Solanales</taxon>
        <taxon>Solanaceae</taxon>
        <taxon>Solanoideae</taxon>
        <taxon>Solaneae</taxon>
        <taxon>Solanum</taxon>
    </lineage>
</organism>
<feature type="region of interest" description="Disordered" evidence="1">
    <location>
        <begin position="1"/>
        <end position="28"/>
    </location>
</feature>
<evidence type="ECO:0000313" key="3">
    <source>
        <dbReference type="Proteomes" id="UP000824120"/>
    </source>
</evidence>
<gene>
    <name evidence="2" type="ORF">H5410_031591</name>
</gene>
<accession>A0A9J5YJL6</accession>
<proteinExistence type="predicted"/>